<dbReference type="Gene3D" id="1.10.4030.10">
    <property type="entry name" value="Porin chaperone SurA, peptide-binding domain"/>
    <property type="match status" value="1"/>
</dbReference>
<protein>
    <submittedName>
        <fullName evidence="1">Uncharacterized protein</fullName>
    </submittedName>
</protein>
<organism evidence="1 3">
    <name type="scientific">Mastigocoleus testarum BC008</name>
    <dbReference type="NCBI Taxonomy" id="371196"/>
    <lineage>
        <taxon>Bacteria</taxon>
        <taxon>Bacillati</taxon>
        <taxon>Cyanobacteriota</taxon>
        <taxon>Cyanophyceae</taxon>
        <taxon>Nostocales</taxon>
        <taxon>Hapalosiphonaceae</taxon>
        <taxon>Mastigocoleus</taxon>
    </lineage>
</organism>
<dbReference type="InterPro" id="IPR027304">
    <property type="entry name" value="Trigger_fact/SurA_dom_sf"/>
</dbReference>
<comment type="caution">
    <text evidence="1">The sequence shown here is derived from an EMBL/GenBank/DDBJ whole genome shotgun (WGS) entry which is preliminary data.</text>
</comment>
<dbReference type="EMBL" id="LMTZ01000170">
    <property type="protein sequence ID" value="KST61837.1"/>
    <property type="molecule type" value="Genomic_DNA"/>
</dbReference>
<dbReference type="EMBL" id="LMTZ01000018">
    <property type="protein sequence ID" value="KST69600.1"/>
    <property type="molecule type" value="Genomic_DNA"/>
</dbReference>
<accession>A0A0V7ZBD4</accession>
<sequence length="365" mass="42710">MKNQFQNELEDVFAYLMQLHQDNIHPKVARKRLRRLQQQYPNTEINLLWEEESYDYSVHYDVLLRHPGEGTVSVSFCPDRALPWPMRGVHRWHDADLVKVNNTVLTIEQAIGCLDSVWDEPKLVNRLLNACLIQEELEKNPIELTDSELQLAIDGWRRAHRLYTSEDTYRWMSQRSMTHTQLEQYVTTEAVVAKLRDKVTASRIKDYFTQHKANFDTAHVAQFSIHGKQKAEQLYQQVLSGDIDFWQAAQQQFLAASQKSVEQTSRMLFAELQRRQMTDQKANAIFSEKPGKLLKPLKTDDDCYELILVLAIPPTCFDVKMQQTIKRILFEAWLAERRQVAKVEWYWGNADRLSQLFVPEQVAAG</sequence>
<dbReference type="AlphaFoldDB" id="A0A0V7ZBD4"/>
<dbReference type="Proteomes" id="UP000053372">
    <property type="component" value="Unassembled WGS sequence"/>
</dbReference>
<gene>
    <name evidence="2" type="ORF">BC008_04670</name>
    <name evidence="1" type="ORF">BC008_07270</name>
</gene>
<dbReference type="OrthoDB" id="4466141at2"/>
<evidence type="ECO:0000313" key="2">
    <source>
        <dbReference type="EMBL" id="KST69600.1"/>
    </source>
</evidence>
<dbReference type="Gene3D" id="3.10.50.40">
    <property type="match status" value="1"/>
</dbReference>
<dbReference type="NCBIfam" id="TIGR04500">
    <property type="entry name" value="PpiC_rel_mature"/>
    <property type="match status" value="1"/>
</dbReference>
<dbReference type="InterPro" id="IPR030985">
    <property type="entry name" value="PpiC-rel_mature"/>
</dbReference>
<name>A0A0V7ZBD4_9CYAN</name>
<proteinExistence type="predicted"/>
<dbReference type="InterPro" id="IPR046357">
    <property type="entry name" value="PPIase_dom_sf"/>
</dbReference>
<dbReference type="SUPFAM" id="SSF109998">
    <property type="entry name" value="Triger factor/SurA peptide-binding domain-like"/>
    <property type="match status" value="1"/>
</dbReference>
<evidence type="ECO:0000313" key="1">
    <source>
        <dbReference type="EMBL" id="KST61837.1"/>
    </source>
</evidence>
<evidence type="ECO:0000313" key="3">
    <source>
        <dbReference type="Proteomes" id="UP000053372"/>
    </source>
</evidence>
<dbReference type="GO" id="GO:0003755">
    <property type="term" value="F:peptidyl-prolyl cis-trans isomerase activity"/>
    <property type="evidence" value="ECO:0007669"/>
    <property type="project" value="InterPro"/>
</dbReference>
<keyword evidence="3" id="KW-1185">Reference proteome</keyword>
<dbReference type="SUPFAM" id="SSF54534">
    <property type="entry name" value="FKBP-like"/>
    <property type="match status" value="1"/>
</dbReference>
<dbReference type="RefSeq" id="WP_027843531.1">
    <property type="nucleotide sequence ID" value="NZ_LMTZ01000018.1"/>
</dbReference>
<reference evidence="1 3" key="1">
    <citation type="journal article" date="2015" name="Genome Announc.">
        <title>Draft Genome of the Euendolithic (true boring) Cyanobacterium Mastigocoleus testarum strain BC008.</title>
        <authorList>
            <person name="Guida B.S."/>
            <person name="Garcia-Pichel F."/>
        </authorList>
    </citation>
    <scope>NUCLEOTIDE SEQUENCE [LARGE SCALE GENOMIC DNA]</scope>
    <source>
        <strain evidence="1 3">BC008</strain>
    </source>
</reference>